<comment type="caution">
    <text evidence="1">The sequence shown here is derived from an EMBL/GenBank/DDBJ whole genome shotgun (WGS) entry which is preliminary data.</text>
</comment>
<accession>A0A8J1TTG5</accession>
<reference evidence="1" key="1">
    <citation type="submission" date="2022-03" db="EMBL/GenBank/DDBJ databases">
        <authorList>
            <person name="Martin C."/>
        </authorList>
    </citation>
    <scope>NUCLEOTIDE SEQUENCE</scope>
</reference>
<dbReference type="AlphaFoldDB" id="A0A8J1TTG5"/>
<organism evidence="1 2">
    <name type="scientific">Owenia fusiformis</name>
    <name type="common">Polychaete worm</name>
    <dbReference type="NCBI Taxonomy" id="6347"/>
    <lineage>
        <taxon>Eukaryota</taxon>
        <taxon>Metazoa</taxon>
        <taxon>Spiralia</taxon>
        <taxon>Lophotrochozoa</taxon>
        <taxon>Annelida</taxon>
        <taxon>Polychaeta</taxon>
        <taxon>Sedentaria</taxon>
        <taxon>Canalipalpata</taxon>
        <taxon>Sabellida</taxon>
        <taxon>Oweniida</taxon>
        <taxon>Oweniidae</taxon>
        <taxon>Owenia</taxon>
    </lineage>
</organism>
<sequence length="139" mass="16237">MKALNLKIVFLLFGLCVLITSVKGLSGTRHTKDVKEEYGHEKDRVNEHEYNESNEANKNDENETKDEDMKYFDYSYGYCGYERDSYGYCNYKPPGLYSHSNNGCYIQCDHFGNTFVRPCAYGTYWRGGRGPSYYNKCTW</sequence>
<evidence type="ECO:0000313" key="2">
    <source>
        <dbReference type="Proteomes" id="UP000749559"/>
    </source>
</evidence>
<proteinExistence type="predicted"/>
<protein>
    <submittedName>
        <fullName evidence="1">Uncharacterized protein</fullName>
    </submittedName>
</protein>
<dbReference type="EMBL" id="CAIIXF020000007">
    <property type="protein sequence ID" value="CAH1789997.1"/>
    <property type="molecule type" value="Genomic_DNA"/>
</dbReference>
<evidence type="ECO:0000313" key="1">
    <source>
        <dbReference type="EMBL" id="CAH1789997.1"/>
    </source>
</evidence>
<keyword evidence="2" id="KW-1185">Reference proteome</keyword>
<name>A0A8J1TTG5_OWEFU</name>
<gene>
    <name evidence="1" type="ORF">OFUS_LOCUS15266</name>
</gene>
<dbReference type="Proteomes" id="UP000749559">
    <property type="component" value="Unassembled WGS sequence"/>
</dbReference>